<organism evidence="4 5">
    <name type="scientific">Abeliophyllum distichum</name>
    <dbReference type="NCBI Taxonomy" id="126358"/>
    <lineage>
        <taxon>Eukaryota</taxon>
        <taxon>Viridiplantae</taxon>
        <taxon>Streptophyta</taxon>
        <taxon>Embryophyta</taxon>
        <taxon>Tracheophyta</taxon>
        <taxon>Spermatophyta</taxon>
        <taxon>Magnoliopsida</taxon>
        <taxon>eudicotyledons</taxon>
        <taxon>Gunneridae</taxon>
        <taxon>Pentapetalae</taxon>
        <taxon>asterids</taxon>
        <taxon>lamiids</taxon>
        <taxon>Lamiales</taxon>
        <taxon>Oleaceae</taxon>
        <taxon>Forsythieae</taxon>
        <taxon>Abeliophyllum</taxon>
    </lineage>
</organism>
<dbReference type="AlphaFoldDB" id="A0ABD1PSI2"/>
<accession>A0ABD1PSI2</accession>
<sequence length="243" mass="28719">MNDQFVYESVRNANSNDDMDRLEKHIPLWLEYCRTAESIVRDYLQRCRVRIRRFSNARNGHLFMLEALQEDPQIAFQEFRMYPSLFVNFTHVLRDEFELSSGRNVDNYEQVGLDTWPRIKERTSDIIFKSSVWNLIRVEEGSGDACEHFNFKHSSLRNVIERAFGILKNRWTILDRMPRYPFQKQTAVVVTAMTVYNFIRRAGQRDYASRTETEVDEAAEIDLPDEIEQIAADYNAPQISNTE</sequence>
<reference evidence="5" key="1">
    <citation type="submission" date="2024-07" db="EMBL/GenBank/DDBJ databases">
        <title>Two chromosome-level genome assemblies of Korean endemic species Abeliophyllum distichum and Forsythia ovata (Oleaceae).</title>
        <authorList>
            <person name="Jang H."/>
        </authorList>
    </citation>
    <scope>NUCLEOTIDE SEQUENCE [LARGE SCALE GENOMIC DNA]</scope>
</reference>
<dbReference type="Proteomes" id="UP001604336">
    <property type="component" value="Unassembled WGS sequence"/>
</dbReference>
<dbReference type="InterPro" id="IPR027806">
    <property type="entry name" value="HARBI1_dom"/>
</dbReference>
<evidence type="ECO:0000256" key="1">
    <source>
        <dbReference type="ARBA" id="ARBA00001968"/>
    </source>
</evidence>
<keyword evidence="2" id="KW-0479">Metal-binding</keyword>
<keyword evidence="5" id="KW-1185">Reference proteome</keyword>
<name>A0ABD1PSI2_9LAMI</name>
<protein>
    <submittedName>
        <fullName evidence="4">DDE Tnp4 domain-containing protein</fullName>
    </submittedName>
</protein>
<gene>
    <name evidence="4" type="ORF">Adt_42739</name>
</gene>
<comment type="caution">
    <text evidence="4">The sequence shown here is derived from an EMBL/GenBank/DDBJ whole genome shotgun (WGS) entry which is preliminary data.</text>
</comment>
<dbReference type="Pfam" id="PF13359">
    <property type="entry name" value="DDE_Tnp_4"/>
    <property type="match status" value="1"/>
</dbReference>
<proteinExistence type="predicted"/>
<dbReference type="GO" id="GO:0046872">
    <property type="term" value="F:metal ion binding"/>
    <property type="evidence" value="ECO:0007669"/>
    <property type="project" value="UniProtKB-KW"/>
</dbReference>
<dbReference type="EMBL" id="JBFOLK010000013">
    <property type="protein sequence ID" value="KAL2466888.1"/>
    <property type="molecule type" value="Genomic_DNA"/>
</dbReference>
<evidence type="ECO:0000256" key="2">
    <source>
        <dbReference type="ARBA" id="ARBA00022723"/>
    </source>
</evidence>
<evidence type="ECO:0000313" key="4">
    <source>
        <dbReference type="EMBL" id="KAL2466888.1"/>
    </source>
</evidence>
<feature type="domain" description="DDE Tnp4" evidence="3">
    <location>
        <begin position="147"/>
        <end position="195"/>
    </location>
</feature>
<evidence type="ECO:0000259" key="3">
    <source>
        <dbReference type="Pfam" id="PF13359"/>
    </source>
</evidence>
<evidence type="ECO:0000313" key="5">
    <source>
        <dbReference type="Proteomes" id="UP001604336"/>
    </source>
</evidence>
<comment type="cofactor">
    <cofactor evidence="1">
        <name>a divalent metal cation</name>
        <dbReference type="ChEBI" id="CHEBI:60240"/>
    </cofactor>
</comment>